<sequence>MPYLIPEILFGIGKKLIEDGNLKAMIKFGFSGKESLNVLKNVFASISTIKIFDYQIGIGWNQKCSNFDVEEFPKCFLNCIGENVKSLYIEREINPIFQTIIDKIISKKQLVSFSAGKNSYCSNTLKMDKFLPIFSSTLKDLKIPSRALVDEIIDSLHLKTLSLENCFNLNFQILYRCIKENGSTSKFFSSIKDITIIDKTGEMTSFLYSANILINPNCSLQTFFFNMKYNGYIKRDIQALTNEIKNSNYFPSNVVYTVLSNGVYLNEEFTSVKYLDLQRDICKDFIHESSNSRFHCFHQTFKTANSHDVLFKVLIPKSQKLVSERNRFIY</sequence>
<protein>
    <submittedName>
        <fullName evidence="2">Uncharacterized protein</fullName>
    </submittedName>
</protein>
<dbReference type="Proteomes" id="UP000887580">
    <property type="component" value="Unplaced"/>
</dbReference>
<organism evidence="1 2">
    <name type="scientific">Panagrolaimus sp. PS1159</name>
    <dbReference type="NCBI Taxonomy" id="55785"/>
    <lineage>
        <taxon>Eukaryota</taxon>
        <taxon>Metazoa</taxon>
        <taxon>Ecdysozoa</taxon>
        <taxon>Nematoda</taxon>
        <taxon>Chromadorea</taxon>
        <taxon>Rhabditida</taxon>
        <taxon>Tylenchina</taxon>
        <taxon>Panagrolaimomorpha</taxon>
        <taxon>Panagrolaimoidea</taxon>
        <taxon>Panagrolaimidae</taxon>
        <taxon>Panagrolaimus</taxon>
    </lineage>
</organism>
<reference evidence="2" key="1">
    <citation type="submission" date="2022-11" db="UniProtKB">
        <authorList>
            <consortium name="WormBaseParasite"/>
        </authorList>
    </citation>
    <scope>IDENTIFICATION</scope>
</reference>
<evidence type="ECO:0000313" key="2">
    <source>
        <dbReference type="WBParaSite" id="PS1159_v2.g184.t2"/>
    </source>
</evidence>
<proteinExistence type="predicted"/>
<dbReference type="WBParaSite" id="PS1159_v2.g184.t2">
    <property type="protein sequence ID" value="PS1159_v2.g184.t2"/>
    <property type="gene ID" value="PS1159_v2.g184"/>
</dbReference>
<name>A0AC35FKB6_9BILA</name>
<evidence type="ECO:0000313" key="1">
    <source>
        <dbReference type="Proteomes" id="UP000887580"/>
    </source>
</evidence>
<accession>A0AC35FKB6</accession>